<dbReference type="PANTHER" id="PTHR12413">
    <property type="entry name" value="DOLICHYL GLYCOSYLTRANSFERASE"/>
    <property type="match status" value="1"/>
</dbReference>
<dbReference type="AlphaFoldDB" id="A0A1E4TZT6"/>
<feature type="transmembrane region" description="Helical" evidence="10">
    <location>
        <begin position="479"/>
        <end position="499"/>
    </location>
</feature>
<dbReference type="PANTHER" id="PTHR12413:SF1">
    <property type="entry name" value="DOLICHYL PYROPHOSPHATE MAN9GLCNAC2 ALPHA-1,3-GLUCOSYLTRANSFERASE"/>
    <property type="match status" value="1"/>
</dbReference>
<feature type="transmembrane region" description="Helical" evidence="10">
    <location>
        <begin position="429"/>
        <end position="448"/>
    </location>
</feature>
<dbReference type="Proteomes" id="UP000094236">
    <property type="component" value="Unassembled WGS sequence"/>
</dbReference>
<evidence type="ECO:0000313" key="12">
    <source>
        <dbReference type="Proteomes" id="UP000094236"/>
    </source>
</evidence>
<keyword evidence="6 10" id="KW-0812">Transmembrane</keyword>
<evidence type="ECO:0000256" key="4">
    <source>
        <dbReference type="ARBA" id="ARBA00022676"/>
    </source>
</evidence>
<organism evidence="11 12">
    <name type="scientific">Pachysolen tannophilus NRRL Y-2460</name>
    <dbReference type="NCBI Taxonomy" id="669874"/>
    <lineage>
        <taxon>Eukaryota</taxon>
        <taxon>Fungi</taxon>
        <taxon>Dikarya</taxon>
        <taxon>Ascomycota</taxon>
        <taxon>Saccharomycotina</taxon>
        <taxon>Pichiomycetes</taxon>
        <taxon>Pachysolenaceae</taxon>
        <taxon>Pachysolen</taxon>
    </lineage>
</organism>
<comment type="subcellular location">
    <subcellularLocation>
        <location evidence="1 10">Endoplasmic reticulum membrane</location>
        <topology evidence="1 10">Multi-pass membrane protein</topology>
    </subcellularLocation>
</comment>
<keyword evidence="4 10" id="KW-0328">Glycosyltransferase</keyword>
<dbReference type="GO" id="GO:0005789">
    <property type="term" value="C:endoplasmic reticulum membrane"/>
    <property type="evidence" value="ECO:0007669"/>
    <property type="project" value="UniProtKB-SubCell"/>
</dbReference>
<evidence type="ECO:0000256" key="10">
    <source>
        <dbReference type="RuleBase" id="RU363110"/>
    </source>
</evidence>
<accession>A0A1E4TZT6</accession>
<feature type="transmembrane region" description="Helical" evidence="10">
    <location>
        <begin position="135"/>
        <end position="156"/>
    </location>
</feature>
<evidence type="ECO:0000256" key="2">
    <source>
        <dbReference type="ARBA" id="ARBA00004922"/>
    </source>
</evidence>
<keyword evidence="9 10" id="KW-0472">Membrane</keyword>
<dbReference type="UniPathway" id="UPA00378"/>
<dbReference type="OrthoDB" id="5589195at2759"/>
<feature type="transmembrane region" description="Helical" evidence="10">
    <location>
        <begin position="511"/>
        <end position="531"/>
    </location>
</feature>
<reference evidence="12" key="1">
    <citation type="submission" date="2016-05" db="EMBL/GenBank/DDBJ databases">
        <title>Comparative genomics of biotechnologically important yeasts.</title>
        <authorList>
            <consortium name="DOE Joint Genome Institute"/>
            <person name="Riley R."/>
            <person name="Haridas S."/>
            <person name="Wolfe K.H."/>
            <person name="Lopes M.R."/>
            <person name="Hittinger C.T."/>
            <person name="Goker M."/>
            <person name="Salamov A."/>
            <person name="Wisecaver J."/>
            <person name="Long T.M."/>
            <person name="Aerts A.L."/>
            <person name="Barry K."/>
            <person name="Choi C."/>
            <person name="Clum A."/>
            <person name="Coughlan A.Y."/>
            <person name="Deshpande S."/>
            <person name="Douglass A.P."/>
            <person name="Hanson S.J."/>
            <person name="Klenk H.-P."/>
            <person name="Labutti K."/>
            <person name="Lapidus A."/>
            <person name="Lindquist E."/>
            <person name="Lipzen A."/>
            <person name="Meier-Kolthoff J.P."/>
            <person name="Ohm R.A."/>
            <person name="Otillar R.P."/>
            <person name="Pangilinan J."/>
            <person name="Peng Y."/>
            <person name="Rokas A."/>
            <person name="Rosa C.A."/>
            <person name="Scheuner C."/>
            <person name="Sibirny A.A."/>
            <person name="Slot J.C."/>
            <person name="Stielow J.B."/>
            <person name="Sun H."/>
            <person name="Kurtzman C.P."/>
            <person name="Blackwell M."/>
            <person name="Grigoriev I.V."/>
            <person name="Jeffries T.W."/>
        </authorList>
    </citation>
    <scope>NUCLEOTIDE SEQUENCE [LARGE SCALE GENOMIC DNA]</scope>
    <source>
        <strain evidence="12">NRRL Y-2460</strain>
    </source>
</reference>
<sequence>MVKGAKLQKSSFYSSPLHDFLTPFKPAQNQWVARYIIIIFAAIIRYAVGLGSFSGFKTPPMYGDFEAQRHWLEITINLPLKDWYFYDLNYWGLDYPPLTAYHSWIFGKIGSFFCNEEWFKLGVSRGYEDLTLKSYMRFTSLVSELFFLFPWVILITRWFGRNNGQSPIDQTCIAAAILFQPCLIIIDHGHFQYNSVMLGLALASFVNLLYDNYELSSIFFVLSICFKQMSLYYAPFIFSYLLSLCVIDLKHFKINLPRLVSIGSSVTWTLFMVFLPFLIYGNGLKTDIGQILYRVFPFDRGIFEDKVANFWCTTNIFIKYREIFSVDQLKKLSILLTLIGFLPCCILIFIQKKIDNSKKILLLYGFAITSWSFYFFSFQVHEKSVLVPLLPTILLLVDNDPNVISMICWISNICYFSLWPLLKKDGLVLQYYVLFILSNWLIGNLNWISKLLPNSVIPGPTLTIKLKSKSIIMALPNNFLWRVIIIGSYIACGVIHFLEIFYNPPKRYPDLFVIGNITLSFCCFVIFWVWLHYKMIQLSKA</sequence>
<dbReference type="EMBL" id="KV454012">
    <property type="protein sequence ID" value="ODV97247.1"/>
    <property type="molecule type" value="Genomic_DNA"/>
</dbReference>
<evidence type="ECO:0000256" key="8">
    <source>
        <dbReference type="ARBA" id="ARBA00022989"/>
    </source>
</evidence>
<dbReference type="GO" id="GO:0018279">
    <property type="term" value="P:protein N-linked glycosylation via asparagine"/>
    <property type="evidence" value="ECO:0007669"/>
    <property type="project" value="EnsemblFungi"/>
</dbReference>
<comment type="pathway">
    <text evidence="2 10">Protein modification; protein glycosylation.</text>
</comment>
<dbReference type="GO" id="GO:0042281">
    <property type="term" value="F:dolichyl pyrophosphate Man9GlcNAc2 alpha-1,3-glucosyltransferase activity"/>
    <property type="evidence" value="ECO:0007669"/>
    <property type="project" value="EnsemblFungi"/>
</dbReference>
<evidence type="ECO:0000256" key="3">
    <source>
        <dbReference type="ARBA" id="ARBA00008715"/>
    </source>
</evidence>
<evidence type="ECO:0000256" key="1">
    <source>
        <dbReference type="ARBA" id="ARBA00004477"/>
    </source>
</evidence>
<feature type="transmembrane region" description="Helical" evidence="10">
    <location>
        <begin position="168"/>
        <end position="186"/>
    </location>
</feature>
<dbReference type="GO" id="GO:0009060">
    <property type="term" value="P:aerobic respiration"/>
    <property type="evidence" value="ECO:0007669"/>
    <property type="project" value="EnsemblFungi"/>
</dbReference>
<proteinExistence type="inferred from homology"/>
<feature type="transmembrane region" description="Helical" evidence="10">
    <location>
        <begin position="259"/>
        <end position="280"/>
    </location>
</feature>
<evidence type="ECO:0000313" key="11">
    <source>
        <dbReference type="EMBL" id="ODV97247.1"/>
    </source>
</evidence>
<feature type="transmembrane region" description="Helical" evidence="10">
    <location>
        <begin position="332"/>
        <end position="350"/>
    </location>
</feature>
<feature type="transmembrane region" description="Helical" evidence="10">
    <location>
        <begin position="362"/>
        <end position="381"/>
    </location>
</feature>
<protein>
    <recommendedName>
        <fullName evidence="10">Alpha-1,3-glucosyltransferase</fullName>
        <ecNumber evidence="10">2.4.1.-</ecNumber>
    </recommendedName>
</protein>
<evidence type="ECO:0000256" key="5">
    <source>
        <dbReference type="ARBA" id="ARBA00022679"/>
    </source>
</evidence>
<evidence type="ECO:0000256" key="9">
    <source>
        <dbReference type="ARBA" id="ARBA00023136"/>
    </source>
</evidence>
<dbReference type="EC" id="2.4.1.-" evidence="10"/>
<dbReference type="STRING" id="669874.A0A1E4TZT6"/>
<dbReference type="InterPro" id="IPR004856">
    <property type="entry name" value="Glyco_trans_ALG6/ALG8"/>
</dbReference>
<keyword evidence="5 10" id="KW-0808">Transferase</keyword>
<keyword evidence="7 10" id="KW-0256">Endoplasmic reticulum</keyword>
<evidence type="ECO:0000256" key="6">
    <source>
        <dbReference type="ARBA" id="ARBA00022692"/>
    </source>
</evidence>
<gene>
    <name evidence="11" type="ORF">PACTADRAFT_1819</name>
</gene>
<evidence type="ECO:0000256" key="7">
    <source>
        <dbReference type="ARBA" id="ARBA00022824"/>
    </source>
</evidence>
<feature type="transmembrane region" description="Helical" evidence="10">
    <location>
        <begin position="31"/>
        <end position="48"/>
    </location>
</feature>
<comment type="similarity">
    <text evidence="3 10">Belongs to the ALG6/ALG8 glucosyltransferase family.</text>
</comment>
<feature type="transmembrane region" description="Helical" evidence="10">
    <location>
        <begin position="230"/>
        <end position="247"/>
    </location>
</feature>
<keyword evidence="12" id="KW-1185">Reference proteome</keyword>
<name>A0A1E4TZT6_PACTA</name>
<dbReference type="Pfam" id="PF03155">
    <property type="entry name" value="Alg6_Alg8"/>
    <property type="match status" value="1"/>
</dbReference>
<keyword evidence="8 10" id="KW-1133">Transmembrane helix</keyword>